<evidence type="ECO:0000256" key="2">
    <source>
        <dbReference type="ARBA" id="ARBA00022729"/>
    </source>
</evidence>
<dbReference type="SMART" id="SM00935">
    <property type="entry name" value="OmpH"/>
    <property type="match status" value="1"/>
</dbReference>
<evidence type="ECO:0000256" key="1">
    <source>
        <dbReference type="ARBA" id="ARBA00009091"/>
    </source>
</evidence>
<sequence>MNRKLAFVSAIGAGLMMATVAVAQTAGPQASAAAPAAAPYAGPSKIAIIEYEQVAAATNEGQQALQGLQKKYEPKKDALQSLAQEIDTLKKQLQSAPATMTDDDRAARARDIDTKEKQLQRDSDDASAAYNADVQDALGKIAKKVGPVVLKYVQANGYTILLNNTGAQGGLDVMWTVNGTDISQAVVDAYNAQSGVAALPPSAPTAHTPAAAAHHTTTK</sequence>
<protein>
    <recommendedName>
        <fullName evidence="7">Periplasmic chaperone for outer membrane proteins Skp</fullName>
    </recommendedName>
</protein>
<evidence type="ECO:0000256" key="3">
    <source>
        <dbReference type="SAM" id="MobiDB-lite"/>
    </source>
</evidence>
<dbReference type="GO" id="GO:0051082">
    <property type="term" value="F:unfolded protein binding"/>
    <property type="evidence" value="ECO:0007669"/>
    <property type="project" value="InterPro"/>
</dbReference>
<dbReference type="GO" id="GO:0005829">
    <property type="term" value="C:cytosol"/>
    <property type="evidence" value="ECO:0007669"/>
    <property type="project" value="TreeGrafter"/>
</dbReference>
<dbReference type="InterPro" id="IPR005632">
    <property type="entry name" value="Chaperone_Skp"/>
</dbReference>
<gene>
    <name evidence="5" type="ORF">GCM10011507_27040</name>
</gene>
<dbReference type="InterPro" id="IPR024930">
    <property type="entry name" value="Skp_dom_sf"/>
</dbReference>
<name>A0A916RWV4_9BACT</name>
<evidence type="ECO:0000313" key="5">
    <source>
        <dbReference type="EMBL" id="GGA74264.1"/>
    </source>
</evidence>
<dbReference type="Gene3D" id="3.30.910.20">
    <property type="entry name" value="Skp domain"/>
    <property type="match status" value="1"/>
</dbReference>
<dbReference type="SUPFAM" id="SSF111384">
    <property type="entry name" value="OmpH-like"/>
    <property type="match status" value="1"/>
</dbReference>
<dbReference type="PANTHER" id="PTHR35089:SF1">
    <property type="entry name" value="CHAPERONE PROTEIN SKP"/>
    <property type="match status" value="1"/>
</dbReference>
<dbReference type="RefSeq" id="WP_188760059.1">
    <property type="nucleotide sequence ID" value="NZ_BMJB01000002.1"/>
</dbReference>
<keyword evidence="6" id="KW-1185">Reference proteome</keyword>
<reference evidence="5" key="1">
    <citation type="journal article" date="2014" name="Int. J. Syst. Evol. Microbiol.">
        <title>Complete genome sequence of Corynebacterium casei LMG S-19264T (=DSM 44701T), isolated from a smear-ripened cheese.</title>
        <authorList>
            <consortium name="US DOE Joint Genome Institute (JGI-PGF)"/>
            <person name="Walter F."/>
            <person name="Albersmeier A."/>
            <person name="Kalinowski J."/>
            <person name="Ruckert C."/>
        </authorList>
    </citation>
    <scope>NUCLEOTIDE SEQUENCE</scope>
    <source>
        <strain evidence="5">CGMCC 1.15447</strain>
    </source>
</reference>
<comment type="caution">
    <text evidence="5">The sequence shown here is derived from an EMBL/GenBank/DDBJ whole genome shotgun (WGS) entry which is preliminary data.</text>
</comment>
<accession>A0A916RWV4</accession>
<evidence type="ECO:0008006" key="7">
    <source>
        <dbReference type="Google" id="ProtNLM"/>
    </source>
</evidence>
<organism evidence="5 6">
    <name type="scientific">Edaphobacter acidisoli</name>
    <dbReference type="NCBI Taxonomy" id="2040573"/>
    <lineage>
        <taxon>Bacteria</taxon>
        <taxon>Pseudomonadati</taxon>
        <taxon>Acidobacteriota</taxon>
        <taxon>Terriglobia</taxon>
        <taxon>Terriglobales</taxon>
        <taxon>Acidobacteriaceae</taxon>
        <taxon>Edaphobacter</taxon>
    </lineage>
</organism>
<feature type="signal peptide" evidence="4">
    <location>
        <begin position="1"/>
        <end position="23"/>
    </location>
</feature>
<proteinExistence type="inferred from homology"/>
<keyword evidence="2 4" id="KW-0732">Signal</keyword>
<evidence type="ECO:0000313" key="6">
    <source>
        <dbReference type="Proteomes" id="UP000648801"/>
    </source>
</evidence>
<reference evidence="5" key="2">
    <citation type="submission" date="2020-09" db="EMBL/GenBank/DDBJ databases">
        <authorList>
            <person name="Sun Q."/>
            <person name="Zhou Y."/>
        </authorList>
    </citation>
    <scope>NUCLEOTIDE SEQUENCE</scope>
    <source>
        <strain evidence="5">CGMCC 1.15447</strain>
    </source>
</reference>
<dbReference type="Proteomes" id="UP000648801">
    <property type="component" value="Unassembled WGS sequence"/>
</dbReference>
<feature type="region of interest" description="Disordered" evidence="3">
    <location>
        <begin position="200"/>
        <end position="219"/>
    </location>
</feature>
<comment type="similarity">
    <text evidence="1">Belongs to the Skp family.</text>
</comment>
<dbReference type="AlphaFoldDB" id="A0A916RWV4"/>
<dbReference type="GO" id="GO:0050821">
    <property type="term" value="P:protein stabilization"/>
    <property type="evidence" value="ECO:0007669"/>
    <property type="project" value="TreeGrafter"/>
</dbReference>
<dbReference type="Pfam" id="PF03938">
    <property type="entry name" value="OmpH"/>
    <property type="match status" value="1"/>
</dbReference>
<dbReference type="EMBL" id="BMJB01000002">
    <property type="protein sequence ID" value="GGA74264.1"/>
    <property type="molecule type" value="Genomic_DNA"/>
</dbReference>
<feature type="chain" id="PRO_5037126756" description="Periplasmic chaperone for outer membrane proteins Skp" evidence="4">
    <location>
        <begin position="24"/>
        <end position="219"/>
    </location>
</feature>
<evidence type="ECO:0000256" key="4">
    <source>
        <dbReference type="SAM" id="SignalP"/>
    </source>
</evidence>
<dbReference type="PANTHER" id="PTHR35089">
    <property type="entry name" value="CHAPERONE PROTEIN SKP"/>
    <property type="match status" value="1"/>
</dbReference>